<evidence type="ECO:0000256" key="1">
    <source>
        <dbReference type="SAM" id="Coils"/>
    </source>
</evidence>
<dbReference type="Proteomes" id="UP000001554">
    <property type="component" value="Chromosome 19"/>
</dbReference>
<name>A0A9J7HN29_BRAFL</name>
<dbReference type="KEGG" id="bfo:118406496"/>
<proteinExistence type="predicted"/>
<keyword evidence="3" id="KW-1185">Reference proteome</keyword>
<sequence length="134" mass="14674">MTRHFALVLALALLTWGVHSEPVSNVGQQGKGLPLEGAISKLEEKELLLKELEELAKEEVMTDGSDGTNSVDYNMPELAEKTTSVPLEPMYPDDQPADEDEPLSNLQEAKILLRELKGMGKAKVKFNIAPLAAF</sequence>
<dbReference type="GeneID" id="118406496"/>
<organism evidence="3 4">
    <name type="scientific">Branchiostoma floridae</name>
    <name type="common">Florida lancelet</name>
    <name type="synonym">Amphioxus</name>
    <dbReference type="NCBI Taxonomy" id="7739"/>
    <lineage>
        <taxon>Eukaryota</taxon>
        <taxon>Metazoa</taxon>
        <taxon>Chordata</taxon>
        <taxon>Cephalochordata</taxon>
        <taxon>Leptocardii</taxon>
        <taxon>Amphioxiformes</taxon>
        <taxon>Branchiostomatidae</taxon>
        <taxon>Branchiostoma</taxon>
    </lineage>
</organism>
<dbReference type="RefSeq" id="XP_035662448.1">
    <property type="nucleotide sequence ID" value="XM_035806555.1"/>
</dbReference>
<evidence type="ECO:0000313" key="3">
    <source>
        <dbReference type="Proteomes" id="UP000001554"/>
    </source>
</evidence>
<accession>A0A9J7HN29</accession>
<evidence type="ECO:0000313" key="4">
    <source>
        <dbReference type="RefSeq" id="XP_035662448.1"/>
    </source>
</evidence>
<reference evidence="4" key="2">
    <citation type="submission" date="2025-08" db="UniProtKB">
        <authorList>
            <consortium name="RefSeq"/>
        </authorList>
    </citation>
    <scope>IDENTIFICATION</scope>
    <source>
        <strain evidence="4">S238N-H82</strain>
        <tissue evidence="4">Testes</tissue>
    </source>
</reference>
<feature type="signal peptide" evidence="2">
    <location>
        <begin position="1"/>
        <end position="20"/>
    </location>
</feature>
<keyword evidence="1" id="KW-0175">Coiled coil</keyword>
<keyword evidence="2" id="KW-0732">Signal</keyword>
<gene>
    <name evidence="4" type="primary">LOC118406496</name>
</gene>
<evidence type="ECO:0000256" key="2">
    <source>
        <dbReference type="SAM" id="SignalP"/>
    </source>
</evidence>
<feature type="coiled-coil region" evidence="1">
    <location>
        <begin position="35"/>
        <end position="62"/>
    </location>
</feature>
<feature type="chain" id="PRO_5039907346" evidence="2">
    <location>
        <begin position="21"/>
        <end position="134"/>
    </location>
</feature>
<protein>
    <submittedName>
        <fullName evidence="4">Uncharacterized protein LOC118406496</fullName>
    </submittedName>
</protein>
<reference evidence="3" key="1">
    <citation type="journal article" date="2020" name="Nat. Ecol. Evol.">
        <title>Deeply conserved synteny resolves early events in vertebrate evolution.</title>
        <authorList>
            <person name="Simakov O."/>
            <person name="Marletaz F."/>
            <person name="Yue J.X."/>
            <person name="O'Connell B."/>
            <person name="Jenkins J."/>
            <person name="Brandt A."/>
            <person name="Calef R."/>
            <person name="Tung C.H."/>
            <person name="Huang T.K."/>
            <person name="Schmutz J."/>
            <person name="Satoh N."/>
            <person name="Yu J.K."/>
            <person name="Putnam N.H."/>
            <person name="Green R.E."/>
            <person name="Rokhsar D.S."/>
        </authorList>
    </citation>
    <scope>NUCLEOTIDE SEQUENCE [LARGE SCALE GENOMIC DNA]</scope>
    <source>
        <strain evidence="3">S238N-H82</strain>
    </source>
</reference>
<dbReference type="AlphaFoldDB" id="A0A9J7HN29"/>